<dbReference type="Proteomes" id="UP000597444">
    <property type="component" value="Unassembled WGS sequence"/>
</dbReference>
<dbReference type="SUPFAM" id="SSF46785">
    <property type="entry name" value="Winged helix' DNA-binding domain"/>
    <property type="match status" value="1"/>
</dbReference>
<dbReference type="PANTHER" id="PTHR33204">
    <property type="entry name" value="TRANSCRIPTIONAL REGULATOR, MARR FAMILY"/>
    <property type="match status" value="1"/>
</dbReference>
<sequence length="126" mass="14537">MGTQVEARFFQCPVDAGLALMAGKWKPRILWKLYRYQIMRFAQFKRMLPGITDKMLTQQLRELETDGLIIRTVYPVVPPKVEYTLSTFGRTLEPVIAAIATWGETHEQEIRSHLEPDNVALQEKSS</sequence>
<proteinExistence type="predicted"/>
<dbReference type="RefSeq" id="WP_220204472.1">
    <property type="nucleotide sequence ID" value="NZ_BNJK01000001.1"/>
</dbReference>
<keyword evidence="1" id="KW-0805">Transcription regulation</keyword>
<evidence type="ECO:0000313" key="6">
    <source>
        <dbReference type="Proteomes" id="UP000597444"/>
    </source>
</evidence>
<dbReference type="Pfam" id="PF01638">
    <property type="entry name" value="HxlR"/>
    <property type="match status" value="1"/>
</dbReference>
<dbReference type="AlphaFoldDB" id="A0A8J3N300"/>
<evidence type="ECO:0000256" key="1">
    <source>
        <dbReference type="ARBA" id="ARBA00023015"/>
    </source>
</evidence>
<accession>A0A8J3N300</accession>
<name>A0A8J3N300_9CHLR</name>
<evidence type="ECO:0000256" key="3">
    <source>
        <dbReference type="ARBA" id="ARBA00023163"/>
    </source>
</evidence>
<dbReference type="PROSITE" id="PS51118">
    <property type="entry name" value="HTH_HXLR"/>
    <property type="match status" value="1"/>
</dbReference>
<keyword evidence="6" id="KW-1185">Reference proteome</keyword>
<dbReference type="InterPro" id="IPR002577">
    <property type="entry name" value="HTH_HxlR"/>
</dbReference>
<comment type="caution">
    <text evidence="5">The sequence shown here is derived from an EMBL/GenBank/DDBJ whole genome shotgun (WGS) entry which is preliminary data.</text>
</comment>
<keyword evidence="3" id="KW-0804">Transcription</keyword>
<reference evidence="5" key="1">
    <citation type="submission" date="2020-10" db="EMBL/GenBank/DDBJ databases">
        <title>Taxonomic study of unclassified bacteria belonging to the class Ktedonobacteria.</title>
        <authorList>
            <person name="Yabe S."/>
            <person name="Wang C.M."/>
            <person name="Zheng Y."/>
            <person name="Sakai Y."/>
            <person name="Cavaletti L."/>
            <person name="Monciardini P."/>
            <person name="Donadio S."/>
        </authorList>
    </citation>
    <scope>NUCLEOTIDE SEQUENCE</scope>
    <source>
        <strain evidence="5">ID150040</strain>
    </source>
</reference>
<evidence type="ECO:0000259" key="4">
    <source>
        <dbReference type="PROSITE" id="PS51118"/>
    </source>
</evidence>
<dbReference type="EMBL" id="BNJK01000001">
    <property type="protein sequence ID" value="GHO93700.1"/>
    <property type="molecule type" value="Genomic_DNA"/>
</dbReference>
<evidence type="ECO:0000313" key="5">
    <source>
        <dbReference type="EMBL" id="GHO93700.1"/>
    </source>
</evidence>
<gene>
    <name evidence="5" type="ORF">KSF_037480</name>
</gene>
<dbReference type="PANTHER" id="PTHR33204:SF29">
    <property type="entry name" value="TRANSCRIPTIONAL REGULATOR"/>
    <property type="match status" value="1"/>
</dbReference>
<evidence type="ECO:0000256" key="2">
    <source>
        <dbReference type="ARBA" id="ARBA00023125"/>
    </source>
</evidence>
<dbReference type="GO" id="GO:0003677">
    <property type="term" value="F:DNA binding"/>
    <property type="evidence" value="ECO:0007669"/>
    <property type="project" value="UniProtKB-KW"/>
</dbReference>
<feature type="domain" description="HTH hxlR-type" evidence="4">
    <location>
        <begin position="12"/>
        <end position="111"/>
    </location>
</feature>
<keyword evidence="2" id="KW-0238">DNA-binding</keyword>
<organism evidence="5 6">
    <name type="scientific">Reticulibacter mediterranei</name>
    <dbReference type="NCBI Taxonomy" id="2778369"/>
    <lineage>
        <taxon>Bacteria</taxon>
        <taxon>Bacillati</taxon>
        <taxon>Chloroflexota</taxon>
        <taxon>Ktedonobacteria</taxon>
        <taxon>Ktedonobacterales</taxon>
        <taxon>Reticulibacteraceae</taxon>
        <taxon>Reticulibacter</taxon>
    </lineage>
</organism>
<dbReference type="InterPro" id="IPR036390">
    <property type="entry name" value="WH_DNA-bd_sf"/>
</dbReference>
<dbReference type="Gene3D" id="1.10.10.10">
    <property type="entry name" value="Winged helix-like DNA-binding domain superfamily/Winged helix DNA-binding domain"/>
    <property type="match status" value="1"/>
</dbReference>
<protein>
    <submittedName>
        <fullName evidence="5">HxlR family transcriptional regulator</fullName>
    </submittedName>
</protein>
<dbReference type="InterPro" id="IPR036388">
    <property type="entry name" value="WH-like_DNA-bd_sf"/>
</dbReference>